<dbReference type="SUPFAM" id="SSF46894">
    <property type="entry name" value="C-terminal effector domain of the bipartite response regulators"/>
    <property type="match status" value="1"/>
</dbReference>
<name>A0ABV6VXZ2_9ACTN</name>
<dbReference type="EMBL" id="JBHFAB010000012">
    <property type="protein sequence ID" value="MFC1418431.1"/>
    <property type="molecule type" value="Genomic_DNA"/>
</dbReference>
<dbReference type="PANTHER" id="PTHR43214">
    <property type="entry name" value="TWO-COMPONENT RESPONSE REGULATOR"/>
    <property type="match status" value="1"/>
</dbReference>
<dbReference type="PANTHER" id="PTHR43214:SF43">
    <property type="entry name" value="TWO-COMPONENT RESPONSE REGULATOR"/>
    <property type="match status" value="1"/>
</dbReference>
<comment type="caution">
    <text evidence="4">The sequence shown here is derived from an EMBL/GenBank/DDBJ whole genome shotgun (WGS) entry which is preliminary data.</text>
</comment>
<evidence type="ECO:0000256" key="2">
    <source>
        <dbReference type="PROSITE-ProRule" id="PRU00169"/>
    </source>
</evidence>
<proteinExistence type="predicted"/>
<evidence type="ECO:0000313" key="4">
    <source>
        <dbReference type="EMBL" id="MFC1418431.1"/>
    </source>
</evidence>
<protein>
    <submittedName>
        <fullName evidence="4">DNA-binding response regulator</fullName>
    </submittedName>
</protein>
<dbReference type="InterPro" id="IPR011006">
    <property type="entry name" value="CheY-like_superfamily"/>
</dbReference>
<keyword evidence="1 4" id="KW-0238">DNA-binding</keyword>
<dbReference type="Proteomes" id="UP001592531">
    <property type="component" value="Unassembled WGS sequence"/>
</dbReference>
<organism evidence="4 5">
    <name type="scientific">Streptacidiphilus cavernicola</name>
    <dbReference type="NCBI Taxonomy" id="3342716"/>
    <lineage>
        <taxon>Bacteria</taxon>
        <taxon>Bacillati</taxon>
        <taxon>Actinomycetota</taxon>
        <taxon>Actinomycetes</taxon>
        <taxon>Kitasatosporales</taxon>
        <taxon>Streptomycetaceae</taxon>
        <taxon>Streptacidiphilus</taxon>
    </lineage>
</organism>
<feature type="modified residue" description="4-aspartylphosphate" evidence="2">
    <location>
        <position position="63"/>
    </location>
</feature>
<evidence type="ECO:0000256" key="1">
    <source>
        <dbReference type="ARBA" id="ARBA00023125"/>
    </source>
</evidence>
<evidence type="ECO:0000259" key="3">
    <source>
        <dbReference type="PROSITE" id="PS50110"/>
    </source>
</evidence>
<keyword evidence="5" id="KW-1185">Reference proteome</keyword>
<reference evidence="4 5" key="1">
    <citation type="submission" date="2024-09" db="EMBL/GenBank/DDBJ databases">
        <authorList>
            <person name="Lee S.D."/>
        </authorList>
    </citation>
    <scope>NUCLEOTIDE SEQUENCE [LARGE SCALE GENOMIC DNA]</scope>
    <source>
        <strain evidence="4 5">N8-3</strain>
    </source>
</reference>
<dbReference type="Gene3D" id="3.40.50.2300">
    <property type="match status" value="1"/>
</dbReference>
<dbReference type="InterPro" id="IPR016032">
    <property type="entry name" value="Sig_transdc_resp-reg_C-effctor"/>
</dbReference>
<dbReference type="SMART" id="SM00448">
    <property type="entry name" value="REC"/>
    <property type="match status" value="1"/>
</dbReference>
<dbReference type="RefSeq" id="WP_380537228.1">
    <property type="nucleotide sequence ID" value="NZ_JBHFAB010000012.1"/>
</dbReference>
<evidence type="ECO:0000313" key="5">
    <source>
        <dbReference type="Proteomes" id="UP001592531"/>
    </source>
</evidence>
<keyword evidence="2" id="KW-0597">Phosphoprotein</keyword>
<gene>
    <name evidence="4" type="ORF">ACEZDE_17545</name>
</gene>
<dbReference type="GO" id="GO:0003677">
    <property type="term" value="F:DNA binding"/>
    <property type="evidence" value="ECO:0007669"/>
    <property type="project" value="UniProtKB-KW"/>
</dbReference>
<feature type="domain" description="Response regulatory" evidence="3">
    <location>
        <begin position="17"/>
        <end position="132"/>
    </location>
</feature>
<accession>A0ABV6VXZ2</accession>
<dbReference type="PROSITE" id="PS50110">
    <property type="entry name" value="RESPONSE_REGULATORY"/>
    <property type="match status" value="1"/>
</dbReference>
<dbReference type="SUPFAM" id="SSF52172">
    <property type="entry name" value="CheY-like"/>
    <property type="match status" value="1"/>
</dbReference>
<dbReference type="InterPro" id="IPR001789">
    <property type="entry name" value="Sig_transdc_resp-reg_receiver"/>
</dbReference>
<dbReference type="InterPro" id="IPR039420">
    <property type="entry name" value="WalR-like"/>
</dbReference>
<sequence length="225" mass="23832">MTTGPTAGAPTPQRCVRVAAVDDDTVIRRGLPLLLRNVDVVGGYPSIDGLLQDAPQVEVVLLDLVLRGTGGPGPVQGAAAIRAVARAGYRILIYTNERRPAVLVTCLAAGAHGIVHKAEPVDALEAAIAAVADGEVVITQALVGLAELAERRGELPTLTERQRQVLAARSRGERFQSIADRFYITRKTAEEHMAVVNGKFADFLRDHSPADLERLLGIAPGDVLG</sequence>